<dbReference type="SUPFAM" id="SSF53756">
    <property type="entry name" value="UDP-Glycosyltransferase/glycogen phosphorylase"/>
    <property type="match status" value="1"/>
</dbReference>
<dbReference type="EMBL" id="CP089982">
    <property type="protein sequence ID" value="WXA92276.1"/>
    <property type="molecule type" value="Genomic_DNA"/>
</dbReference>
<evidence type="ECO:0000259" key="1">
    <source>
        <dbReference type="Pfam" id="PF00534"/>
    </source>
</evidence>
<protein>
    <submittedName>
        <fullName evidence="3">Glycosyltransferase</fullName>
        <ecNumber evidence="3">2.4.-.-</ecNumber>
    </submittedName>
</protein>
<proteinExistence type="predicted"/>
<evidence type="ECO:0000259" key="2">
    <source>
        <dbReference type="Pfam" id="PF13439"/>
    </source>
</evidence>
<dbReference type="InterPro" id="IPR001296">
    <property type="entry name" value="Glyco_trans_1"/>
</dbReference>
<keyword evidence="4" id="KW-1185">Reference proteome</keyword>
<evidence type="ECO:0000313" key="3">
    <source>
        <dbReference type="EMBL" id="WXA92276.1"/>
    </source>
</evidence>
<dbReference type="EC" id="2.4.-.-" evidence="3"/>
<dbReference type="InterPro" id="IPR028098">
    <property type="entry name" value="Glyco_trans_4-like_N"/>
</dbReference>
<dbReference type="PANTHER" id="PTHR45947">
    <property type="entry name" value="SULFOQUINOVOSYL TRANSFERASE SQD2"/>
    <property type="match status" value="1"/>
</dbReference>
<reference evidence="3 4" key="1">
    <citation type="submission" date="2021-12" db="EMBL/GenBank/DDBJ databases">
        <title>Discovery of the Pendulisporaceae a myxobacterial family with distinct sporulation behavior and unique specialized metabolism.</title>
        <authorList>
            <person name="Garcia R."/>
            <person name="Popoff A."/>
            <person name="Bader C.D."/>
            <person name="Loehr J."/>
            <person name="Walesch S."/>
            <person name="Walt C."/>
            <person name="Boldt J."/>
            <person name="Bunk B."/>
            <person name="Haeckl F.J.F.P.J."/>
            <person name="Gunesch A.P."/>
            <person name="Birkelbach J."/>
            <person name="Nuebel U."/>
            <person name="Pietschmann T."/>
            <person name="Bach T."/>
            <person name="Mueller R."/>
        </authorList>
    </citation>
    <scope>NUCLEOTIDE SEQUENCE [LARGE SCALE GENOMIC DNA]</scope>
    <source>
        <strain evidence="3 4">MSr12523</strain>
    </source>
</reference>
<dbReference type="InterPro" id="IPR050194">
    <property type="entry name" value="Glycosyltransferase_grp1"/>
</dbReference>
<evidence type="ECO:0000313" key="4">
    <source>
        <dbReference type="Proteomes" id="UP001379533"/>
    </source>
</evidence>
<dbReference type="GO" id="GO:0016757">
    <property type="term" value="F:glycosyltransferase activity"/>
    <property type="evidence" value="ECO:0007669"/>
    <property type="project" value="UniProtKB-KW"/>
</dbReference>
<dbReference type="Gene3D" id="3.40.50.2000">
    <property type="entry name" value="Glycogen Phosphorylase B"/>
    <property type="match status" value="2"/>
</dbReference>
<dbReference type="PANTHER" id="PTHR45947:SF3">
    <property type="entry name" value="SULFOQUINOVOSYL TRANSFERASE SQD2"/>
    <property type="match status" value="1"/>
</dbReference>
<sequence>MRILHIVQSLEMGGQERLILHLARALSARGHEVGVASLTLGGVLRAEFGKDIEVFDVPRHDGFDAFVIARMAKAIADFSPDAVHTHNPSPMFYAVPAARLLGVKAIVHTKHGANIYGKRSLHAARVVARLTTAFVAVSEGTAEAARIKERVPPALLHVVPNGIPLDDFGPSMETRARVRRELGIPDDAYVVGSVGRLAPEKDYPLMVRAMRDVLGPRARLLLVGDGPSRGDIEQAIAALPNEKHAFCTLTGTRRDVADLLTAFDVFSLTSRTEGLPLVIPEAMATALPVVATAVGGLPSIISEHVGLLAPYGDVDGLTRAMLALRDDAERRRRMGEAARKQALEQFSLDKMTDRYETLYRAARSRATKEQTLASIA</sequence>
<dbReference type="Pfam" id="PF00534">
    <property type="entry name" value="Glycos_transf_1"/>
    <property type="match status" value="1"/>
</dbReference>
<dbReference type="Proteomes" id="UP001379533">
    <property type="component" value="Chromosome"/>
</dbReference>
<dbReference type="RefSeq" id="WP_394842892.1">
    <property type="nucleotide sequence ID" value="NZ_CP089982.1"/>
</dbReference>
<organism evidence="3 4">
    <name type="scientific">Pendulispora brunnea</name>
    <dbReference type="NCBI Taxonomy" id="2905690"/>
    <lineage>
        <taxon>Bacteria</taxon>
        <taxon>Pseudomonadati</taxon>
        <taxon>Myxococcota</taxon>
        <taxon>Myxococcia</taxon>
        <taxon>Myxococcales</taxon>
        <taxon>Sorangiineae</taxon>
        <taxon>Pendulisporaceae</taxon>
        <taxon>Pendulispora</taxon>
    </lineage>
</organism>
<keyword evidence="3" id="KW-0328">Glycosyltransferase</keyword>
<accession>A0ABZ2K0L3</accession>
<gene>
    <name evidence="3" type="ORF">LZC95_38200</name>
</gene>
<feature type="domain" description="Glycosyl transferase family 1" evidence="1">
    <location>
        <begin position="177"/>
        <end position="341"/>
    </location>
</feature>
<feature type="domain" description="Glycosyltransferase subfamily 4-like N-terminal" evidence="2">
    <location>
        <begin position="12"/>
        <end position="166"/>
    </location>
</feature>
<dbReference type="Pfam" id="PF13439">
    <property type="entry name" value="Glyco_transf_4"/>
    <property type="match status" value="1"/>
</dbReference>
<name>A0ABZ2K0L3_9BACT</name>
<keyword evidence="3" id="KW-0808">Transferase</keyword>